<sequence length="521" mass="58641">MLAANADSGAVRDVFCGAEEAGIRGDNLVKISFGHTSAFGLTDLCLRILKLIIKLPRQPFEDGQSKADNHFQAIPRLHCCLSGEFALSHFRIKSVHDAPSLHSCLITSHELLMYAARGAYHVLLPSNPSSHVRFLSGLWRAEAMCCQGKDVPIMGQTYSPLYGEQHPHPRRLVGHTMESLLEYLCTSLVSVPSESIPYPPDAAGNMYPTCLRRHGTYDGHWLQLWAKRVVSAPATMQASGVSVRCMIRISSAPKGNKAQVHTSRNHLTPRYRRRGKLLGGGYPEERRTKHDHAECTLPYAMPFPTLLYCLAWRLSLEWHGGKGRSTVYGFYACQSDSLARKYANAGVKHARFHAYKKFPKRRMHQLSSVHQRAIPRRCTAHPATTCMRQLLRVHPQSKHTCSPTTPGVDLFMLFEKAEAPIEYRPAPPRPCYHHVTLIARERTAASSGLQRGEYWLAANALPYRVVVDHGLCIEFHIIAANQRLHKFPVEACRHDLLTFAAFRATFVETLYRDPCQRLHFG</sequence>
<accession>M3AQK1</accession>
<evidence type="ECO:0000313" key="1">
    <source>
        <dbReference type="EMBL" id="EME79363.1"/>
    </source>
</evidence>
<dbReference type="KEGG" id="pfj:MYCFIDRAFT_177966"/>
<protein>
    <submittedName>
        <fullName evidence="1">Uncharacterized protein</fullName>
    </submittedName>
</protein>
<dbReference type="EMBL" id="KB446562">
    <property type="protein sequence ID" value="EME79363.1"/>
    <property type="molecule type" value="Genomic_DNA"/>
</dbReference>
<dbReference type="Proteomes" id="UP000016932">
    <property type="component" value="Unassembled WGS sequence"/>
</dbReference>
<reference evidence="1 2" key="1">
    <citation type="journal article" date="2012" name="PLoS Pathog.">
        <title>Diverse lifestyles and strategies of plant pathogenesis encoded in the genomes of eighteen Dothideomycetes fungi.</title>
        <authorList>
            <person name="Ohm R.A."/>
            <person name="Feau N."/>
            <person name="Henrissat B."/>
            <person name="Schoch C.L."/>
            <person name="Horwitz B.A."/>
            <person name="Barry K.W."/>
            <person name="Condon B.J."/>
            <person name="Copeland A.C."/>
            <person name="Dhillon B."/>
            <person name="Glaser F."/>
            <person name="Hesse C.N."/>
            <person name="Kosti I."/>
            <person name="LaButti K."/>
            <person name="Lindquist E.A."/>
            <person name="Lucas S."/>
            <person name="Salamov A.A."/>
            <person name="Bradshaw R.E."/>
            <person name="Ciuffetti L."/>
            <person name="Hamelin R.C."/>
            <person name="Kema G.H.J."/>
            <person name="Lawrence C."/>
            <person name="Scott J.A."/>
            <person name="Spatafora J.W."/>
            <person name="Turgeon B.G."/>
            <person name="de Wit P.J.G.M."/>
            <person name="Zhong S."/>
            <person name="Goodwin S.B."/>
            <person name="Grigoriev I.V."/>
        </authorList>
    </citation>
    <scope>NUCLEOTIDE SEQUENCE [LARGE SCALE GENOMIC DNA]</scope>
    <source>
        <strain evidence="1 2">CIRAD86</strain>
    </source>
</reference>
<organism evidence="1 2">
    <name type="scientific">Pseudocercospora fijiensis (strain CIRAD86)</name>
    <name type="common">Black leaf streak disease fungus</name>
    <name type="synonym">Mycosphaerella fijiensis</name>
    <dbReference type="NCBI Taxonomy" id="383855"/>
    <lineage>
        <taxon>Eukaryota</taxon>
        <taxon>Fungi</taxon>
        <taxon>Dikarya</taxon>
        <taxon>Ascomycota</taxon>
        <taxon>Pezizomycotina</taxon>
        <taxon>Dothideomycetes</taxon>
        <taxon>Dothideomycetidae</taxon>
        <taxon>Mycosphaerellales</taxon>
        <taxon>Mycosphaerellaceae</taxon>
        <taxon>Pseudocercospora</taxon>
    </lineage>
</organism>
<gene>
    <name evidence="1" type="ORF">MYCFIDRAFT_177966</name>
</gene>
<dbReference type="HOGENOM" id="CLU_522876_0_0_1"/>
<dbReference type="AlphaFoldDB" id="M3AQK1"/>
<dbReference type="VEuPathDB" id="FungiDB:MYCFIDRAFT_177966"/>
<dbReference type="RefSeq" id="XP_007930093.1">
    <property type="nucleotide sequence ID" value="XM_007931902.1"/>
</dbReference>
<dbReference type="GeneID" id="19333869"/>
<evidence type="ECO:0000313" key="2">
    <source>
        <dbReference type="Proteomes" id="UP000016932"/>
    </source>
</evidence>
<keyword evidence="2" id="KW-1185">Reference proteome</keyword>
<proteinExistence type="predicted"/>
<name>M3AQK1_PSEFD</name>